<name>A0A919K8C2_9ACTN</name>
<protein>
    <recommendedName>
        <fullName evidence="1">BON domain-containing protein</fullName>
    </recommendedName>
</protein>
<reference evidence="2" key="1">
    <citation type="submission" date="2021-01" db="EMBL/GenBank/DDBJ databases">
        <title>Whole genome shotgun sequence of Actinoplanes rishiriensis NBRC 108556.</title>
        <authorList>
            <person name="Komaki H."/>
            <person name="Tamura T."/>
        </authorList>
    </citation>
    <scope>NUCLEOTIDE SEQUENCE</scope>
    <source>
        <strain evidence="2">NBRC 108556</strain>
    </source>
</reference>
<dbReference type="Pfam" id="PF04972">
    <property type="entry name" value="BON"/>
    <property type="match status" value="1"/>
</dbReference>
<organism evidence="2 3">
    <name type="scientific">Paractinoplanes rishiriensis</name>
    <dbReference type="NCBI Taxonomy" id="1050105"/>
    <lineage>
        <taxon>Bacteria</taxon>
        <taxon>Bacillati</taxon>
        <taxon>Actinomycetota</taxon>
        <taxon>Actinomycetes</taxon>
        <taxon>Micromonosporales</taxon>
        <taxon>Micromonosporaceae</taxon>
        <taxon>Paractinoplanes</taxon>
    </lineage>
</organism>
<sequence>MCPLPEVPDDWSGVGPLDGADARTLADELIADRLAVSIKQNPQVRGRYLEIHVQNGVVILLGEVDTADARTVARGLAWAVPGVSDVCNRISVVPVDAQAEDDRGTGSAG</sequence>
<accession>A0A919K8C2</accession>
<gene>
    <name evidence="2" type="ORF">Ari01nite_87170</name>
</gene>
<dbReference type="PROSITE" id="PS50914">
    <property type="entry name" value="BON"/>
    <property type="match status" value="1"/>
</dbReference>
<keyword evidence="3" id="KW-1185">Reference proteome</keyword>
<dbReference type="AlphaFoldDB" id="A0A919K8C2"/>
<dbReference type="Gene3D" id="3.30.1340.30">
    <property type="match status" value="1"/>
</dbReference>
<dbReference type="EMBL" id="BOMV01000100">
    <property type="protein sequence ID" value="GIF01253.1"/>
    <property type="molecule type" value="Genomic_DNA"/>
</dbReference>
<dbReference type="Proteomes" id="UP000636960">
    <property type="component" value="Unassembled WGS sequence"/>
</dbReference>
<comment type="caution">
    <text evidence="2">The sequence shown here is derived from an EMBL/GenBank/DDBJ whole genome shotgun (WGS) entry which is preliminary data.</text>
</comment>
<evidence type="ECO:0000313" key="3">
    <source>
        <dbReference type="Proteomes" id="UP000636960"/>
    </source>
</evidence>
<proteinExistence type="predicted"/>
<dbReference type="InterPro" id="IPR007055">
    <property type="entry name" value="BON_dom"/>
</dbReference>
<evidence type="ECO:0000259" key="1">
    <source>
        <dbReference type="PROSITE" id="PS50914"/>
    </source>
</evidence>
<evidence type="ECO:0000313" key="2">
    <source>
        <dbReference type="EMBL" id="GIF01253.1"/>
    </source>
</evidence>
<feature type="domain" description="BON" evidence="1">
    <location>
        <begin position="26"/>
        <end position="94"/>
    </location>
</feature>